<evidence type="ECO:0000256" key="1">
    <source>
        <dbReference type="SAM" id="Coils"/>
    </source>
</evidence>
<keyword evidence="1" id="KW-0175">Coiled coil</keyword>
<keyword evidence="2" id="KW-0812">Transmembrane</keyword>
<keyword evidence="2" id="KW-0472">Membrane</keyword>
<dbReference type="KEGG" id="pfd:PFDG_03570"/>
<keyword evidence="2" id="KW-1133">Transmembrane helix</keyword>
<feature type="transmembrane region" description="Helical" evidence="2">
    <location>
        <begin position="301"/>
        <end position="324"/>
    </location>
</feature>
<reference evidence="4" key="1">
    <citation type="submission" date="2006-09" db="EMBL/GenBank/DDBJ databases">
        <title>Annotation of Plasmodium falciparum Dd2.</title>
        <authorList>
            <consortium name="The Broad Institute Genome Sequencing Platform"/>
            <person name="Volkman S.K."/>
            <person name="Neafsey D.E."/>
            <person name="Dash A.P."/>
            <person name="Chitnis C.E."/>
            <person name="Hartl D.L."/>
            <person name="Young S.K."/>
            <person name="Zeng Q."/>
            <person name="Koehrsen M."/>
            <person name="Alvarado L."/>
            <person name="Berlin A."/>
            <person name="Borenstein D."/>
            <person name="Chapman S.B."/>
            <person name="Chen Z."/>
            <person name="Engels R."/>
            <person name="Freedman E."/>
            <person name="Gellesch M."/>
            <person name="Goldberg J."/>
            <person name="Griggs A."/>
            <person name="Gujja S."/>
            <person name="Heilman E.R."/>
            <person name="Heiman D.I."/>
            <person name="Howarth C."/>
            <person name="Jen D."/>
            <person name="Larson L."/>
            <person name="Mehta T."/>
            <person name="Neiman D."/>
            <person name="Park D."/>
            <person name="Pearson M."/>
            <person name="Roberts A."/>
            <person name="Saif S."/>
            <person name="Shea T."/>
            <person name="Shenoy N."/>
            <person name="Sisk P."/>
            <person name="Stolte C."/>
            <person name="Sykes S."/>
            <person name="Walk T."/>
            <person name="White J."/>
            <person name="Yandava C."/>
            <person name="Haas B."/>
            <person name="Henn M.R."/>
            <person name="Nusbaum C."/>
            <person name="Birren B."/>
        </authorList>
    </citation>
    <scope>NUCLEOTIDE SEQUENCE [LARGE SCALE GENOMIC DNA]</scope>
</reference>
<accession>A0A0L7M852</accession>
<gene>
    <name evidence="3" type="ORF">PFDG_03570</name>
</gene>
<name>A0A0L7M852_PLAF4</name>
<reference evidence="4" key="2">
    <citation type="submission" date="2006-09" db="EMBL/GenBank/DDBJ databases">
        <title>The genome sequence of Plasmodium falciparum Dd2.</title>
        <authorList>
            <consortium name="The Broad Institute Genome Sequencing Platform"/>
            <person name="Birren B."/>
            <person name="Lander E."/>
            <person name="Galagan J."/>
            <person name="Nusbaum C."/>
            <person name="Devon K."/>
            <person name="Henn M."/>
            <person name="Jaffe D."/>
            <person name="Butler J."/>
            <person name="Alvarez P."/>
            <person name="Gnerre S."/>
            <person name="Grabherr M."/>
            <person name="Kleber M."/>
            <person name="Mauceli E."/>
            <person name="Brockman W."/>
            <person name="MacCallum I.A."/>
            <person name="Rounsley S."/>
            <person name="Young S."/>
            <person name="LaButti K."/>
            <person name="Pushparaj V."/>
            <person name="DeCaprio D."/>
            <person name="Crawford M."/>
            <person name="Koehrsen M."/>
            <person name="Engels R."/>
            <person name="Montgomery P."/>
            <person name="Pearson M."/>
            <person name="Howarth C."/>
            <person name="Larson L."/>
            <person name="Luoma S."/>
            <person name="White J."/>
            <person name="Kodira C."/>
            <person name="Zeng Q."/>
            <person name="O'Leary S."/>
            <person name="Yandava C."/>
            <person name="Alvarado L."/>
            <person name="Wirth D."/>
            <person name="Volkman S."/>
            <person name="Hartl D."/>
        </authorList>
    </citation>
    <scope>NUCLEOTIDE SEQUENCE [LARGE SCALE GENOMIC DNA]</scope>
</reference>
<dbReference type="AlphaFoldDB" id="A0A0L7M852"/>
<evidence type="ECO:0000256" key="2">
    <source>
        <dbReference type="SAM" id="Phobius"/>
    </source>
</evidence>
<feature type="coiled-coil region" evidence="1">
    <location>
        <begin position="222"/>
        <end position="250"/>
    </location>
</feature>
<dbReference type="Proteomes" id="UP000054282">
    <property type="component" value="Unassembled WGS sequence"/>
</dbReference>
<dbReference type="OMA" id="QEIFIAN"/>
<dbReference type="EMBL" id="GG701757">
    <property type="protein sequence ID" value="KOB88765.1"/>
    <property type="molecule type" value="Genomic_DNA"/>
</dbReference>
<sequence length="325" mass="39279">MINTFQIRDFNKFPFSSNEQKIISHFTNEHNDKFNDNLSQLQIPQELKKNIITNNLHDEKVILTDNNMKEKCNHIDRDTITKEISIERLLHKIRNLENEKKFLLRFLENKKNIELEYKKALETQAAYVNSENKKSQFYENEWLNMKSLEYSLINSGKEPLRQSLEMLYDDSNINKLGGLTRNQEMFIIKLIEDHKNLNKERSIISKKYNEAVDANFQLYQQNEMLKAQNISLLEKNKDLVNEELDKKLNALNSSLIYVQKENIQLQDVLDQYSKLIKNIKDCPDVIKKMKQKRNTYTYKYIYIYIYIYIYLYIYIFFIYFYFLIR</sequence>
<feature type="coiled-coil region" evidence="1">
    <location>
        <begin position="86"/>
        <end position="113"/>
    </location>
</feature>
<dbReference type="OrthoDB" id="369180at2759"/>
<protein>
    <submittedName>
        <fullName evidence="3">Uncharacterized protein</fullName>
    </submittedName>
</protein>
<evidence type="ECO:0000313" key="3">
    <source>
        <dbReference type="EMBL" id="KOB88765.1"/>
    </source>
</evidence>
<evidence type="ECO:0000313" key="4">
    <source>
        <dbReference type="Proteomes" id="UP000054282"/>
    </source>
</evidence>
<organism evidence="3 4">
    <name type="scientific">Plasmodium falciparum (isolate Dd2)</name>
    <dbReference type="NCBI Taxonomy" id="57267"/>
    <lineage>
        <taxon>Eukaryota</taxon>
        <taxon>Sar</taxon>
        <taxon>Alveolata</taxon>
        <taxon>Apicomplexa</taxon>
        <taxon>Aconoidasida</taxon>
        <taxon>Haemosporida</taxon>
        <taxon>Plasmodiidae</taxon>
        <taxon>Plasmodium</taxon>
        <taxon>Plasmodium (Laverania)</taxon>
    </lineage>
</organism>
<proteinExistence type="predicted"/>